<evidence type="ECO:0000313" key="2">
    <source>
        <dbReference type="EMBL" id="EJX06803.1"/>
    </source>
</evidence>
<name>J9GV91_9ZZZZ</name>
<comment type="caution">
    <text evidence="2">The sequence shown here is derived from an EMBL/GenBank/DDBJ whole genome shotgun (WGS) entry which is preliminary data.</text>
</comment>
<evidence type="ECO:0000256" key="1">
    <source>
        <dbReference type="SAM" id="MobiDB-lite"/>
    </source>
</evidence>
<protein>
    <submittedName>
        <fullName evidence="2">Uncharacterized protein</fullName>
    </submittedName>
</protein>
<dbReference type="AlphaFoldDB" id="J9GV91"/>
<feature type="region of interest" description="Disordered" evidence="1">
    <location>
        <begin position="13"/>
        <end position="39"/>
    </location>
</feature>
<organism evidence="2">
    <name type="scientific">gut metagenome</name>
    <dbReference type="NCBI Taxonomy" id="749906"/>
    <lineage>
        <taxon>unclassified sequences</taxon>
        <taxon>metagenomes</taxon>
        <taxon>organismal metagenomes</taxon>
    </lineage>
</organism>
<gene>
    <name evidence="2" type="ORF">EVA_05091</name>
</gene>
<reference evidence="2" key="1">
    <citation type="journal article" date="2012" name="PLoS ONE">
        <title>Gene sets for utilization of primary and secondary nutrition supplies in the distal gut of endangered iberian lynx.</title>
        <authorList>
            <person name="Alcaide M."/>
            <person name="Messina E."/>
            <person name="Richter M."/>
            <person name="Bargiela R."/>
            <person name="Peplies J."/>
            <person name="Huws S.A."/>
            <person name="Newbold C.J."/>
            <person name="Golyshin P.N."/>
            <person name="Simon M.A."/>
            <person name="Lopez G."/>
            <person name="Yakimov M.M."/>
            <person name="Ferrer M."/>
        </authorList>
    </citation>
    <scope>NUCLEOTIDE SEQUENCE</scope>
</reference>
<sequence>MFHVRDVHAQRSLLRTVPSKEGQPVSNRKKESISVISFL</sequence>
<proteinExistence type="predicted"/>
<accession>J9GV91</accession>
<dbReference type="EMBL" id="AMCI01001055">
    <property type="protein sequence ID" value="EJX06803.1"/>
    <property type="molecule type" value="Genomic_DNA"/>
</dbReference>